<dbReference type="GO" id="GO:0005634">
    <property type="term" value="C:nucleus"/>
    <property type="evidence" value="ECO:0007669"/>
    <property type="project" value="TreeGrafter"/>
</dbReference>
<name>A0A1B6DWG5_9HEMI</name>
<dbReference type="FunFam" id="3.40.50.10190:FF:000018">
    <property type="entry name" value="DNA topoisomerase 2-binding protein 1"/>
    <property type="match status" value="1"/>
</dbReference>
<feature type="region of interest" description="Disordered" evidence="1">
    <location>
        <begin position="1"/>
        <end position="23"/>
    </location>
</feature>
<reference evidence="3" key="1">
    <citation type="submission" date="2015-12" db="EMBL/GenBank/DDBJ databases">
        <title>De novo transcriptome assembly of four potential Pierce s Disease insect vectors from Arizona vineyards.</title>
        <authorList>
            <person name="Tassone E.E."/>
        </authorList>
    </citation>
    <scope>NUCLEOTIDE SEQUENCE</scope>
</reference>
<dbReference type="PROSITE" id="PS50172">
    <property type="entry name" value="BRCT"/>
    <property type="match status" value="1"/>
</dbReference>
<sequence length="382" mass="42586">DGLPDKKETPPPLPPKEKSPTMHDLRQEMWKKFFDFDPVDSPSNGNKNVDVSSDIKNKKVQSPSITDKAEPTCTSKSPVEEGVTQHFEKLEKCLNNHSSKEDSSKASKALNGPGPVSTPQNSSSSDRKATKIGLVDSQPITIDWDDPIETAYKMSSMNIQKNPTERKFLLGSDLEDVYKPIIEGLGGEVLNSPTFNISSTHIIVENPVRSEKLLCSLASGKWVLHVNYLHKCKEMEKWLPEEDFECGNPKSANNIPKFSGFSSLIANAAYKWRSTLGEGQGAYSGMKIAVMNFSTSKKKQYERLIVAGGGVVVSETCLNEATHCCLDPWIGSMPDFVKMFIKNNVPCVRPVFLGEYLYRHPKPSVRDHLLPILKDFYNDVNF</sequence>
<dbReference type="GO" id="GO:2000781">
    <property type="term" value="P:positive regulation of double-strand break repair"/>
    <property type="evidence" value="ECO:0007669"/>
    <property type="project" value="InterPro"/>
</dbReference>
<feature type="compositionally biased region" description="Polar residues" evidence="1">
    <location>
        <begin position="41"/>
        <end position="51"/>
    </location>
</feature>
<feature type="region of interest" description="Disordered" evidence="1">
    <location>
        <begin position="35"/>
        <end position="82"/>
    </location>
</feature>
<dbReference type="AlphaFoldDB" id="A0A1B6DWG5"/>
<protein>
    <recommendedName>
        <fullName evidence="2">BRCT domain-containing protein</fullName>
    </recommendedName>
</protein>
<evidence type="ECO:0000256" key="1">
    <source>
        <dbReference type="SAM" id="MobiDB-lite"/>
    </source>
</evidence>
<proteinExistence type="predicted"/>
<dbReference type="Gene3D" id="3.40.50.10190">
    <property type="entry name" value="BRCT domain"/>
    <property type="match status" value="2"/>
</dbReference>
<dbReference type="SUPFAM" id="SSF52113">
    <property type="entry name" value="BRCT domain"/>
    <property type="match status" value="2"/>
</dbReference>
<organism evidence="3">
    <name type="scientific">Clastoptera arizonana</name>
    <name type="common">Arizona spittle bug</name>
    <dbReference type="NCBI Taxonomy" id="38151"/>
    <lineage>
        <taxon>Eukaryota</taxon>
        <taxon>Metazoa</taxon>
        <taxon>Ecdysozoa</taxon>
        <taxon>Arthropoda</taxon>
        <taxon>Hexapoda</taxon>
        <taxon>Insecta</taxon>
        <taxon>Pterygota</taxon>
        <taxon>Neoptera</taxon>
        <taxon>Paraneoptera</taxon>
        <taxon>Hemiptera</taxon>
        <taxon>Auchenorrhyncha</taxon>
        <taxon>Cercopoidea</taxon>
        <taxon>Clastopteridae</taxon>
        <taxon>Clastoptera</taxon>
    </lineage>
</organism>
<dbReference type="InterPro" id="IPR001357">
    <property type="entry name" value="BRCT_dom"/>
</dbReference>
<evidence type="ECO:0000313" key="3">
    <source>
        <dbReference type="EMBL" id="JAS30015.1"/>
    </source>
</evidence>
<dbReference type="PANTHER" id="PTHR46677:SF1">
    <property type="entry name" value="SMC5-SMC6 COMPLEX LOCALIZATION FACTOR PROTEIN 1"/>
    <property type="match status" value="1"/>
</dbReference>
<dbReference type="GO" id="GO:0006974">
    <property type="term" value="P:DNA damage response"/>
    <property type="evidence" value="ECO:0007669"/>
    <property type="project" value="TreeGrafter"/>
</dbReference>
<dbReference type="SMART" id="SM00292">
    <property type="entry name" value="BRCT"/>
    <property type="match status" value="2"/>
</dbReference>
<dbReference type="PANTHER" id="PTHR46677">
    <property type="entry name" value="SMC5-SMC6 COMPLEX LOCALIZATION FACTOR PROTEIN 1"/>
    <property type="match status" value="1"/>
</dbReference>
<feature type="compositionally biased region" description="Basic and acidic residues" evidence="1">
    <location>
        <begin position="96"/>
        <end position="105"/>
    </location>
</feature>
<dbReference type="GO" id="GO:0035861">
    <property type="term" value="C:site of double-strand break"/>
    <property type="evidence" value="ECO:0007669"/>
    <property type="project" value="TreeGrafter"/>
</dbReference>
<evidence type="ECO:0000259" key="2">
    <source>
        <dbReference type="PROSITE" id="PS50172"/>
    </source>
</evidence>
<feature type="region of interest" description="Disordered" evidence="1">
    <location>
        <begin position="96"/>
        <end position="131"/>
    </location>
</feature>
<dbReference type="InterPro" id="IPR036420">
    <property type="entry name" value="BRCT_dom_sf"/>
</dbReference>
<feature type="domain" description="BRCT" evidence="2">
    <location>
        <begin position="181"/>
        <end position="246"/>
    </location>
</feature>
<dbReference type="CDD" id="cd17738">
    <property type="entry name" value="BRCT_TopBP1_rpt7"/>
    <property type="match status" value="1"/>
</dbReference>
<gene>
    <name evidence="3" type="ORF">g.37225</name>
</gene>
<dbReference type="Pfam" id="PF16770">
    <property type="entry name" value="RTT107_BRCT_5"/>
    <property type="match status" value="1"/>
</dbReference>
<dbReference type="GO" id="GO:1990166">
    <property type="term" value="P:protein localization to site of double-strand break"/>
    <property type="evidence" value="ECO:0007669"/>
    <property type="project" value="TreeGrafter"/>
</dbReference>
<feature type="non-terminal residue" evidence="3">
    <location>
        <position position="1"/>
    </location>
</feature>
<dbReference type="EMBL" id="GEDC01007283">
    <property type="protein sequence ID" value="JAS30015.1"/>
    <property type="molecule type" value="Transcribed_RNA"/>
</dbReference>
<dbReference type="InterPro" id="IPR042479">
    <property type="entry name" value="Slf1"/>
</dbReference>
<accession>A0A1B6DWG5</accession>